<protein>
    <submittedName>
        <fullName evidence="1">Uncharacterized protein</fullName>
    </submittedName>
</protein>
<dbReference type="AlphaFoldDB" id="A0A0G1KTM3"/>
<evidence type="ECO:0000313" key="1">
    <source>
        <dbReference type="EMBL" id="KKT59662.1"/>
    </source>
</evidence>
<reference evidence="1 2" key="1">
    <citation type="journal article" date="2015" name="Nature">
        <title>rRNA introns, odd ribosomes, and small enigmatic genomes across a large radiation of phyla.</title>
        <authorList>
            <person name="Brown C.T."/>
            <person name="Hug L.A."/>
            <person name="Thomas B.C."/>
            <person name="Sharon I."/>
            <person name="Castelle C.J."/>
            <person name="Singh A."/>
            <person name="Wilkins M.J."/>
            <person name="Williams K.H."/>
            <person name="Banfield J.F."/>
        </authorList>
    </citation>
    <scope>NUCLEOTIDE SEQUENCE [LARGE SCALE GENOMIC DNA]</scope>
</reference>
<proteinExistence type="predicted"/>
<dbReference type="Proteomes" id="UP000034087">
    <property type="component" value="Unassembled WGS sequence"/>
</dbReference>
<organism evidence="1 2">
    <name type="scientific">Candidatus Giovannonibacteria bacterium GW2011_GWA1_44_25</name>
    <dbReference type="NCBI Taxonomy" id="1618645"/>
    <lineage>
        <taxon>Bacteria</taxon>
        <taxon>Candidatus Giovannoniibacteriota</taxon>
    </lineage>
</organism>
<comment type="caution">
    <text evidence="1">The sequence shown here is derived from an EMBL/GenBank/DDBJ whole genome shotgun (WGS) entry which is preliminary data.</text>
</comment>
<dbReference type="EMBL" id="LCIR01000009">
    <property type="protein sequence ID" value="KKT59662.1"/>
    <property type="molecule type" value="Genomic_DNA"/>
</dbReference>
<name>A0A0G1KTM3_9BACT</name>
<gene>
    <name evidence="1" type="ORF">UW53_C0009G0002</name>
</gene>
<accession>A0A0G1KTM3</accession>
<sequence>MDISRELAIQILEYLDTNKNFYFPFIVMNREYSEEDDDFVEIEPNEWKNIKLDDKYQTFQLWENLKNLDESTIEFMAKGFLEKINKKSLELQIFKLVRSYKNACQKKFPDNKKIVEFGMNEFICGKAEAYKDCLEIIKNYNLQSKSKTSLNKNSESITI</sequence>
<evidence type="ECO:0000313" key="2">
    <source>
        <dbReference type="Proteomes" id="UP000034087"/>
    </source>
</evidence>